<proteinExistence type="predicted"/>
<evidence type="ECO:0000313" key="1">
    <source>
        <dbReference type="EMBL" id="KAJ1090486.1"/>
    </source>
</evidence>
<reference evidence="1" key="1">
    <citation type="journal article" date="2022" name="bioRxiv">
        <title>Sequencing and chromosome-scale assembly of the giantPleurodeles waltlgenome.</title>
        <authorList>
            <person name="Brown T."/>
            <person name="Elewa A."/>
            <person name="Iarovenko S."/>
            <person name="Subramanian E."/>
            <person name="Araus A.J."/>
            <person name="Petzold A."/>
            <person name="Susuki M."/>
            <person name="Suzuki K.-i.T."/>
            <person name="Hayashi T."/>
            <person name="Toyoda A."/>
            <person name="Oliveira C."/>
            <person name="Osipova E."/>
            <person name="Leigh N.D."/>
            <person name="Simon A."/>
            <person name="Yun M.H."/>
        </authorList>
    </citation>
    <scope>NUCLEOTIDE SEQUENCE</scope>
    <source>
        <strain evidence="1">20211129_DDA</strain>
        <tissue evidence="1">Liver</tissue>
    </source>
</reference>
<organism evidence="1 2">
    <name type="scientific">Pleurodeles waltl</name>
    <name type="common">Iberian ribbed newt</name>
    <dbReference type="NCBI Taxonomy" id="8319"/>
    <lineage>
        <taxon>Eukaryota</taxon>
        <taxon>Metazoa</taxon>
        <taxon>Chordata</taxon>
        <taxon>Craniata</taxon>
        <taxon>Vertebrata</taxon>
        <taxon>Euteleostomi</taxon>
        <taxon>Amphibia</taxon>
        <taxon>Batrachia</taxon>
        <taxon>Caudata</taxon>
        <taxon>Salamandroidea</taxon>
        <taxon>Salamandridae</taxon>
        <taxon>Pleurodelinae</taxon>
        <taxon>Pleurodeles</taxon>
    </lineage>
</organism>
<accession>A0AAV7LFU2</accession>
<comment type="caution">
    <text evidence="1">The sequence shown here is derived from an EMBL/GenBank/DDBJ whole genome shotgun (WGS) entry which is preliminary data.</text>
</comment>
<gene>
    <name evidence="1" type="ORF">NDU88_003618</name>
</gene>
<sequence length="159" mass="17606">MAFHQYLPLRSNATISVVLCYVAGFKSISISLQAMTYLETNDILCLQENWALAPKTLPRFYEIFKLALHLSLFGSPSGGISIFNEHSSKQEATAPELGFTGAQAVSITGLKANQKAIVLILVNCYLTVPKKAKILMLEDQLDSLEVLFLDHPRHEIVIV</sequence>
<protein>
    <submittedName>
        <fullName evidence="1">Uncharacterized protein</fullName>
    </submittedName>
</protein>
<name>A0AAV7LFU2_PLEWA</name>
<evidence type="ECO:0000313" key="2">
    <source>
        <dbReference type="Proteomes" id="UP001066276"/>
    </source>
</evidence>
<dbReference type="EMBL" id="JANPWB010000015">
    <property type="protein sequence ID" value="KAJ1090486.1"/>
    <property type="molecule type" value="Genomic_DNA"/>
</dbReference>
<dbReference type="Proteomes" id="UP001066276">
    <property type="component" value="Chromosome 11"/>
</dbReference>
<keyword evidence="2" id="KW-1185">Reference proteome</keyword>
<dbReference type="AlphaFoldDB" id="A0AAV7LFU2"/>